<evidence type="ECO:0000313" key="9">
    <source>
        <dbReference type="EMBL" id="ODM09004.1"/>
    </source>
</evidence>
<dbReference type="GO" id="GO:0055085">
    <property type="term" value="P:transmembrane transport"/>
    <property type="evidence" value="ECO:0007669"/>
    <property type="project" value="InterPro"/>
</dbReference>
<dbReference type="InterPro" id="IPR050809">
    <property type="entry name" value="UgpAE/MalFG_permease"/>
</dbReference>
<evidence type="ECO:0000256" key="1">
    <source>
        <dbReference type="ARBA" id="ARBA00004651"/>
    </source>
</evidence>
<dbReference type="CDD" id="cd06261">
    <property type="entry name" value="TM_PBP2"/>
    <property type="match status" value="1"/>
</dbReference>
<feature type="transmembrane region" description="Helical" evidence="7">
    <location>
        <begin position="89"/>
        <end position="113"/>
    </location>
</feature>
<dbReference type="AlphaFoldDB" id="A0A1E3AJW9"/>
<reference evidence="9 10" key="1">
    <citation type="submission" date="2016-07" db="EMBL/GenBank/DDBJ databases">
        <title>Characterization of isolates of Eisenbergiella tayi derived from blood cultures, using whole genome sequencing.</title>
        <authorList>
            <person name="Burdz T."/>
            <person name="Wiebe D."/>
            <person name="Huynh C."/>
            <person name="Bernard K."/>
        </authorList>
    </citation>
    <scope>NUCLEOTIDE SEQUENCE [LARGE SCALE GENOMIC DNA]</scope>
    <source>
        <strain evidence="9 10">NML 110608</strain>
    </source>
</reference>
<dbReference type="Proteomes" id="UP000094067">
    <property type="component" value="Unassembled WGS sequence"/>
</dbReference>
<feature type="transmembrane region" description="Helical" evidence="7">
    <location>
        <begin position="280"/>
        <end position="301"/>
    </location>
</feature>
<keyword evidence="9" id="KW-0762">Sugar transport</keyword>
<evidence type="ECO:0000259" key="8">
    <source>
        <dbReference type="PROSITE" id="PS50928"/>
    </source>
</evidence>
<comment type="similarity">
    <text evidence="7">Belongs to the binding-protein-dependent transport system permease family.</text>
</comment>
<keyword evidence="6 7" id="KW-0472">Membrane</keyword>
<keyword evidence="3" id="KW-1003">Cell membrane</keyword>
<dbReference type="Gene3D" id="1.10.3720.10">
    <property type="entry name" value="MetI-like"/>
    <property type="match status" value="1"/>
</dbReference>
<evidence type="ECO:0000313" key="10">
    <source>
        <dbReference type="Proteomes" id="UP000094067"/>
    </source>
</evidence>
<accession>A0A1E3AJW9</accession>
<sequence length="314" mass="35519">MKKTETAENVRKKNQTWKLMKRNYCLYLFLVPAVVFIGVFCYAPMYGVLMAFQDYSPSKGIMGSTWVGMKWFRTFFDLPRFWQIVKNTLVVSLYSLVVGFPIPIVLALMINSVKNTRFKKLTQTVTYMPHFISTVILVGMMSVFLSPRSGFLNHLIAMLGGPDDMYYMGNASAFPHIYVWSGIWQNMGWSSIIYLAALAGVDQELHEAAMVDGAGKLKRIIHIDLPAILPTMVILLIMNAGNIMSIGYEKVYLMQNDLNLTTAEVISTYVYKIGLKQQQYSYSAAIGLFNNVLNFILLVIVNKISKEVSGSSLW</sequence>
<organism evidence="9 10">
    <name type="scientific">Eisenbergiella tayi</name>
    <dbReference type="NCBI Taxonomy" id="1432052"/>
    <lineage>
        <taxon>Bacteria</taxon>
        <taxon>Bacillati</taxon>
        <taxon>Bacillota</taxon>
        <taxon>Clostridia</taxon>
        <taxon>Lachnospirales</taxon>
        <taxon>Lachnospiraceae</taxon>
        <taxon>Eisenbergiella</taxon>
    </lineage>
</organism>
<feature type="transmembrane region" description="Helical" evidence="7">
    <location>
        <begin position="165"/>
        <end position="184"/>
    </location>
</feature>
<dbReference type="InterPro" id="IPR035906">
    <property type="entry name" value="MetI-like_sf"/>
</dbReference>
<keyword evidence="2 7" id="KW-0813">Transport</keyword>
<feature type="domain" description="ABC transmembrane type-1" evidence="8">
    <location>
        <begin position="85"/>
        <end position="301"/>
    </location>
</feature>
<comment type="subcellular location">
    <subcellularLocation>
        <location evidence="1 7">Cell membrane</location>
        <topology evidence="1 7">Multi-pass membrane protein</topology>
    </subcellularLocation>
</comment>
<feature type="transmembrane region" description="Helical" evidence="7">
    <location>
        <begin position="227"/>
        <end position="248"/>
    </location>
</feature>
<evidence type="ECO:0000256" key="3">
    <source>
        <dbReference type="ARBA" id="ARBA00022475"/>
    </source>
</evidence>
<evidence type="ECO:0000256" key="6">
    <source>
        <dbReference type="ARBA" id="ARBA00023136"/>
    </source>
</evidence>
<dbReference type="PATRIC" id="fig|1432052.4.peg.711"/>
<keyword evidence="4 7" id="KW-0812">Transmembrane</keyword>
<protein>
    <submittedName>
        <fullName evidence="9">Putative multiple-sugar transport system permease YteP</fullName>
    </submittedName>
</protein>
<dbReference type="EMBL" id="MCGH01000001">
    <property type="protein sequence ID" value="ODM09004.1"/>
    <property type="molecule type" value="Genomic_DNA"/>
</dbReference>
<dbReference type="PROSITE" id="PS50928">
    <property type="entry name" value="ABC_TM1"/>
    <property type="match status" value="1"/>
</dbReference>
<dbReference type="PANTHER" id="PTHR43227:SF11">
    <property type="entry name" value="BLL4140 PROTEIN"/>
    <property type="match status" value="1"/>
</dbReference>
<feature type="transmembrane region" description="Helical" evidence="7">
    <location>
        <begin position="24"/>
        <end position="45"/>
    </location>
</feature>
<dbReference type="GO" id="GO:0005886">
    <property type="term" value="C:plasma membrane"/>
    <property type="evidence" value="ECO:0007669"/>
    <property type="project" value="UniProtKB-SubCell"/>
</dbReference>
<dbReference type="PANTHER" id="PTHR43227">
    <property type="entry name" value="BLL4140 PROTEIN"/>
    <property type="match status" value="1"/>
</dbReference>
<comment type="caution">
    <text evidence="9">The sequence shown here is derived from an EMBL/GenBank/DDBJ whole genome shotgun (WGS) entry which is preliminary data.</text>
</comment>
<evidence type="ECO:0000256" key="5">
    <source>
        <dbReference type="ARBA" id="ARBA00022989"/>
    </source>
</evidence>
<keyword evidence="5 7" id="KW-1133">Transmembrane helix</keyword>
<name>A0A1E3AJW9_9FIRM</name>
<evidence type="ECO:0000256" key="2">
    <source>
        <dbReference type="ARBA" id="ARBA00022448"/>
    </source>
</evidence>
<dbReference type="SUPFAM" id="SSF161098">
    <property type="entry name" value="MetI-like"/>
    <property type="match status" value="1"/>
</dbReference>
<feature type="transmembrane region" description="Helical" evidence="7">
    <location>
        <begin position="125"/>
        <end position="145"/>
    </location>
</feature>
<evidence type="ECO:0000256" key="7">
    <source>
        <dbReference type="RuleBase" id="RU363032"/>
    </source>
</evidence>
<evidence type="ECO:0000256" key="4">
    <source>
        <dbReference type="ARBA" id="ARBA00022692"/>
    </source>
</evidence>
<dbReference type="InterPro" id="IPR000515">
    <property type="entry name" value="MetI-like"/>
</dbReference>
<gene>
    <name evidence="9" type="primary">yteP_8</name>
    <name evidence="9" type="ORF">BEI61_00633</name>
</gene>
<proteinExistence type="inferred from homology"/>
<dbReference type="Pfam" id="PF00528">
    <property type="entry name" value="BPD_transp_1"/>
    <property type="match status" value="1"/>
</dbReference>
<dbReference type="RefSeq" id="WP_044972950.1">
    <property type="nucleotide sequence ID" value="NZ_MCGH01000001.1"/>
</dbReference>